<dbReference type="GO" id="GO:0032259">
    <property type="term" value="P:methylation"/>
    <property type="evidence" value="ECO:0007669"/>
    <property type="project" value="UniProtKB-KW"/>
</dbReference>
<dbReference type="Pfam" id="PF08241">
    <property type="entry name" value="Methyltransf_11"/>
    <property type="match status" value="1"/>
</dbReference>
<dbReference type="SUPFAM" id="SSF53335">
    <property type="entry name" value="S-adenosyl-L-methionine-dependent methyltransferases"/>
    <property type="match status" value="1"/>
</dbReference>
<dbReference type="OrthoDB" id="411785at2759"/>
<comment type="similarity">
    <text evidence="1">Belongs to the methyltransferase superfamily.</text>
</comment>
<evidence type="ECO:0000313" key="6">
    <source>
        <dbReference type="Proteomes" id="UP000822688"/>
    </source>
</evidence>
<feature type="domain" description="Methyltransferase type 11" evidence="4">
    <location>
        <begin position="52"/>
        <end position="153"/>
    </location>
</feature>
<dbReference type="InterPro" id="IPR029063">
    <property type="entry name" value="SAM-dependent_MTases_sf"/>
</dbReference>
<dbReference type="EMBL" id="CM026429">
    <property type="protein sequence ID" value="KAG0563269.1"/>
    <property type="molecule type" value="Genomic_DNA"/>
</dbReference>
<keyword evidence="3" id="KW-0808">Transferase</keyword>
<dbReference type="CDD" id="cd02440">
    <property type="entry name" value="AdoMet_MTases"/>
    <property type="match status" value="1"/>
</dbReference>
<evidence type="ECO:0000256" key="3">
    <source>
        <dbReference type="ARBA" id="ARBA00022679"/>
    </source>
</evidence>
<sequence length="245" mass="27342">MTKGKGVPQAYGDETYWDNRYLQDVGSFDWYQRYAGLAPLINMYCPKTGKVLMVGCGNAVISEDMVHDGYENILNIDISQVVIDAMIEKYKDMPQLQYQRMDVRSLSCAAGEFDTVLDKGMLDSLMCGASAPTSAAGMLKEVFRVLKPGGVYMLITYGDPRVRVPHLKSEEVAAAWEIRLHVIPRPGSRRANEGSSRPITEPIPLGEDMTLGPTFNLEDPDLHYVYVCVKKGEKETKMQSFGVKN</sequence>
<organism evidence="5 6">
    <name type="scientific">Ceratodon purpureus</name>
    <name type="common">Fire moss</name>
    <name type="synonym">Dicranum purpureum</name>
    <dbReference type="NCBI Taxonomy" id="3225"/>
    <lineage>
        <taxon>Eukaryota</taxon>
        <taxon>Viridiplantae</taxon>
        <taxon>Streptophyta</taxon>
        <taxon>Embryophyta</taxon>
        <taxon>Bryophyta</taxon>
        <taxon>Bryophytina</taxon>
        <taxon>Bryopsida</taxon>
        <taxon>Dicranidae</taxon>
        <taxon>Pseudoditrichales</taxon>
        <taxon>Ditrichaceae</taxon>
        <taxon>Ceratodon</taxon>
    </lineage>
</organism>
<name>A0A8T0GYE9_CERPU</name>
<dbReference type="PANTHER" id="PTHR12176:SF79">
    <property type="entry name" value="METHYLTRANSFERASE TYPE 11 DOMAIN-CONTAINING PROTEIN"/>
    <property type="match status" value="1"/>
</dbReference>
<dbReference type="InterPro" id="IPR051419">
    <property type="entry name" value="Lys/N-term_MeTrsfase_sf"/>
</dbReference>
<reference evidence="5" key="1">
    <citation type="submission" date="2020-06" db="EMBL/GenBank/DDBJ databases">
        <title>WGS assembly of Ceratodon purpureus strain R40.</title>
        <authorList>
            <person name="Carey S.B."/>
            <person name="Jenkins J."/>
            <person name="Shu S."/>
            <person name="Lovell J.T."/>
            <person name="Sreedasyam A."/>
            <person name="Maumus F."/>
            <person name="Tiley G.P."/>
            <person name="Fernandez-Pozo N."/>
            <person name="Barry K."/>
            <person name="Chen C."/>
            <person name="Wang M."/>
            <person name="Lipzen A."/>
            <person name="Daum C."/>
            <person name="Saski C.A."/>
            <person name="Payton A.C."/>
            <person name="Mcbreen J.C."/>
            <person name="Conrad R.E."/>
            <person name="Kollar L.M."/>
            <person name="Olsson S."/>
            <person name="Huttunen S."/>
            <person name="Landis J.B."/>
            <person name="Wickett N.J."/>
            <person name="Johnson M.G."/>
            <person name="Rensing S.A."/>
            <person name="Grimwood J."/>
            <person name="Schmutz J."/>
            <person name="Mcdaniel S.F."/>
        </authorList>
    </citation>
    <scope>NUCLEOTIDE SEQUENCE</scope>
    <source>
        <strain evidence="5">R40</strain>
    </source>
</reference>
<dbReference type="Gene3D" id="3.40.50.150">
    <property type="entry name" value="Vaccinia Virus protein VP39"/>
    <property type="match status" value="1"/>
</dbReference>
<dbReference type="GO" id="GO:0008757">
    <property type="term" value="F:S-adenosylmethionine-dependent methyltransferase activity"/>
    <property type="evidence" value="ECO:0007669"/>
    <property type="project" value="InterPro"/>
</dbReference>
<gene>
    <name evidence="5" type="ORF">KC19_8G017500</name>
</gene>
<proteinExistence type="inferred from homology"/>
<evidence type="ECO:0000256" key="1">
    <source>
        <dbReference type="ARBA" id="ARBA00008361"/>
    </source>
</evidence>
<dbReference type="AlphaFoldDB" id="A0A8T0GYE9"/>
<accession>A0A8T0GYE9</accession>
<dbReference type="InterPro" id="IPR013216">
    <property type="entry name" value="Methyltransf_11"/>
</dbReference>
<keyword evidence="2" id="KW-0489">Methyltransferase</keyword>
<protein>
    <recommendedName>
        <fullName evidence="4">Methyltransferase type 11 domain-containing protein</fullName>
    </recommendedName>
</protein>
<evidence type="ECO:0000256" key="2">
    <source>
        <dbReference type="ARBA" id="ARBA00022603"/>
    </source>
</evidence>
<evidence type="ECO:0000313" key="5">
    <source>
        <dbReference type="EMBL" id="KAG0563269.1"/>
    </source>
</evidence>
<evidence type="ECO:0000259" key="4">
    <source>
        <dbReference type="Pfam" id="PF08241"/>
    </source>
</evidence>
<comment type="caution">
    <text evidence="5">The sequence shown here is derived from an EMBL/GenBank/DDBJ whole genome shotgun (WGS) entry which is preliminary data.</text>
</comment>
<dbReference type="Proteomes" id="UP000822688">
    <property type="component" value="Chromosome 8"/>
</dbReference>
<dbReference type="PANTHER" id="PTHR12176">
    <property type="entry name" value="SAM-DEPENDENT METHYLTRANSFERASE SUPERFAMILY PROTEIN"/>
    <property type="match status" value="1"/>
</dbReference>
<keyword evidence="6" id="KW-1185">Reference proteome</keyword>